<organism evidence="1 2">
    <name type="scientific">Actinotalea ferrariae CF5-4</name>
    <dbReference type="NCBI Taxonomy" id="948458"/>
    <lineage>
        <taxon>Bacteria</taxon>
        <taxon>Bacillati</taxon>
        <taxon>Actinomycetota</taxon>
        <taxon>Actinomycetes</taxon>
        <taxon>Micrococcales</taxon>
        <taxon>Cellulomonadaceae</taxon>
        <taxon>Actinotalea</taxon>
    </lineage>
</organism>
<sequence length="94" mass="10509">MSYICPVCGYPELEEDPYAGGEPSYEICPACGFQFGFTDEAQGFSLESWRALWIERGMTWAFAATEDVPTDWDPRAHLRDLEASPPDADEAHTS</sequence>
<evidence type="ECO:0000313" key="1">
    <source>
        <dbReference type="EMBL" id="EYR63647.1"/>
    </source>
</evidence>
<name>A0A021VX42_9CELL</name>
<accession>A0A021VX42</accession>
<protein>
    <submittedName>
        <fullName evidence="1">Uncharacterized protein</fullName>
    </submittedName>
</protein>
<evidence type="ECO:0000313" key="2">
    <source>
        <dbReference type="Proteomes" id="UP000019753"/>
    </source>
</evidence>
<dbReference type="Proteomes" id="UP000019753">
    <property type="component" value="Unassembled WGS sequence"/>
</dbReference>
<proteinExistence type="predicted"/>
<reference evidence="1 2" key="1">
    <citation type="submission" date="2014-01" db="EMBL/GenBank/DDBJ databases">
        <title>Actinotalea ferrariae CF5-4.</title>
        <authorList>
            <person name="Chen F."/>
            <person name="Li Y."/>
            <person name="Wang G."/>
        </authorList>
    </citation>
    <scope>NUCLEOTIDE SEQUENCE [LARGE SCALE GENOMIC DNA]</scope>
    <source>
        <strain evidence="1 2">CF5-4</strain>
    </source>
</reference>
<comment type="caution">
    <text evidence="1">The sequence shown here is derived from an EMBL/GenBank/DDBJ whole genome shotgun (WGS) entry which is preliminary data.</text>
</comment>
<keyword evidence="2" id="KW-1185">Reference proteome</keyword>
<dbReference type="EMBL" id="AXCW01000078">
    <property type="protein sequence ID" value="EYR63647.1"/>
    <property type="molecule type" value="Genomic_DNA"/>
</dbReference>
<dbReference type="AlphaFoldDB" id="A0A021VX42"/>
<gene>
    <name evidence="1" type="ORF">N866_19150</name>
</gene>